<feature type="region of interest" description="Disordered" evidence="1">
    <location>
        <begin position="462"/>
        <end position="490"/>
    </location>
</feature>
<feature type="compositionally biased region" description="Low complexity" evidence="1">
    <location>
        <begin position="379"/>
        <end position="390"/>
    </location>
</feature>
<dbReference type="PANTHER" id="PTHR33995:SF8">
    <property type="entry name" value="PRION-LIKE-(Q_N-RICH)-DOMAIN-BEARING PROTEIN"/>
    <property type="match status" value="1"/>
</dbReference>
<accession>A0A914C4N6</accession>
<name>A0A914C4N6_9BILA</name>
<keyword evidence="2" id="KW-1185">Reference proteome</keyword>
<dbReference type="Proteomes" id="UP000887540">
    <property type="component" value="Unplaced"/>
</dbReference>
<feature type="compositionally biased region" description="Polar residues" evidence="1">
    <location>
        <begin position="25"/>
        <end position="41"/>
    </location>
</feature>
<evidence type="ECO:0000313" key="3">
    <source>
        <dbReference type="WBParaSite" id="ACRNAN_Path_216.g798.t1"/>
    </source>
</evidence>
<feature type="compositionally biased region" description="Polar residues" evidence="1">
    <location>
        <begin position="344"/>
        <end position="364"/>
    </location>
</feature>
<evidence type="ECO:0000256" key="1">
    <source>
        <dbReference type="SAM" id="MobiDB-lite"/>
    </source>
</evidence>
<feature type="compositionally biased region" description="Polar residues" evidence="1">
    <location>
        <begin position="306"/>
        <end position="332"/>
    </location>
</feature>
<organism evidence="2 3">
    <name type="scientific">Acrobeloides nanus</name>
    <dbReference type="NCBI Taxonomy" id="290746"/>
    <lineage>
        <taxon>Eukaryota</taxon>
        <taxon>Metazoa</taxon>
        <taxon>Ecdysozoa</taxon>
        <taxon>Nematoda</taxon>
        <taxon>Chromadorea</taxon>
        <taxon>Rhabditida</taxon>
        <taxon>Tylenchina</taxon>
        <taxon>Cephalobomorpha</taxon>
        <taxon>Cephaloboidea</taxon>
        <taxon>Cephalobidae</taxon>
        <taxon>Acrobeloides</taxon>
    </lineage>
</organism>
<feature type="region of interest" description="Disordered" evidence="1">
    <location>
        <begin position="25"/>
        <end position="49"/>
    </location>
</feature>
<feature type="compositionally biased region" description="Low complexity" evidence="1">
    <location>
        <begin position="261"/>
        <end position="304"/>
    </location>
</feature>
<dbReference type="WBParaSite" id="ACRNAN_Path_216.g798.t1">
    <property type="protein sequence ID" value="ACRNAN_Path_216.g798.t1"/>
    <property type="gene ID" value="ACRNAN_Path_216.g798"/>
</dbReference>
<dbReference type="AlphaFoldDB" id="A0A914C4N6"/>
<proteinExistence type="predicted"/>
<reference evidence="3" key="1">
    <citation type="submission" date="2022-11" db="UniProtKB">
        <authorList>
            <consortium name="WormBaseParasite"/>
        </authorList>
    </citation>
    <scope>IDENTIFICATION</scope>
</reference>
<feature type="region of interest" description="Disordered" evidence="1">
    <location>
        <begin position="261"/>
        <end position="400"/>
    </location>
</feature>
<dbReference type="InterPro" id="IPR029034">
    <property type="entry name" value="Cystine-knot_cytokine"/>
</dbReference>
<evidence type="ECO:0000313" key="2">
    <source>
        <dbReference type="Proteomes" id="UP000887540"/>
    </source>
</evidence>
<dbReference type="SUPFAM" id="SSF57501">
    <property type="entry name" value="Cystine-knot cytokines"/>
    <property type="match status" value="1"/>
</dbReference>
<dbReference type="PANTHER" id="PTHR33995">
    <property type="entry name" value="PROTEIN CBG18546"/>
    <property type="match status" value="1"/>
</dbReference>
<sequence length="629" mass="64277">MSHACCLTKAEIMSQTVTRMSSYITSDTARNSGNGDTARNSGNGGTAAYRTGGNGGPNFAYLSFMDLVRQRTNGNFVQQCPCVILPGSNRCITYDGRFQAATIEEAIITFVDTSMDPRIYDEWLGGPISGSSLTCSSEACRQCAALLAIRLQQVGLIQSPLEFPFSLPSPDQIRPDGCSRLRISRPVPAFAPPQPPDYIRTTVEAGLAHRERISPSSPLTQLNLAINQAVAEASAHRGRPLAEVFVFRQSNAAPFTPVSSISATSATQQQQQSPAIPSPGGATIPQQQQQQQGGQLIGPITPIGAPNQSPNLGNQGQNNQVATQIQQGQPSPGFSAGPMPPPTNFQNSQGNFPGGQENFQSGQSNFPGAQGNFQGGQGNFPNGQNGFDQNIGNENGFGQNIAAGQMGPGLGTAIGMGTQFGVGLGQNIANNFGGFGNAGGGNVGGSGGGNIGSGGFGTSGGSSGATGGGNTGGGGFGTSGGSSGATSGNSGGGGNIGGILGGGGGGGNNNNQQQGSGVGNIASGPIGGGFGGVGGFGGGGIPFGRKKRQAQNRNNILGQRFIISCVERGSAENEETFFLNLCTACWAWRQLPPDHFPRLVNELVCKEDDFCLSGWGSCQQSKFFSTSIL</sequence>
<protein>
    <submittedName>
        <fullName evidence="3">Uncharacterized protein</fullName>
    </submittedName>
</protein>